<dbReference type="CDD" id="cd11386">
    <property type="entry name" value="MCP_signal"/>
    <property type="match status" value="1"/>
</dbReference>
<dbReference type="PRINTS" id="PR00260">
    <property type="entry name" value="CHEMTRNSDUCR"/>
</dbReference>
<dbReference type="SMART" id="SM01358">
    <property type="entry name" value="HBM"/>
    <property type="match status" value="1"/>
</dbReference>
<dbReference type="InterPro" id="IPR051310">
    <property type="entry name" value="MCP_chemotaxis"/>
</dbReference>
<dbReference type="Gene3D" id="1.10.287.950">
    <property type="entry name" value="Methyl-accepting chemotaxis protein"/>
    <property type="match status" value="1"/>
</dbReference>
<dbReference type="AlphaFoldDB" id="A0A290Q5V2"/>
<evidence type="ECO:0000313" key="9">
    <source>
        <dbReference type="Proteomes" id="UP000217265"/>
    </source>
</evidence>
<dbReference type="PROSITE" id="PS51753">
    <property type="entry name" value="HBM"/>
    <property type="match status" value="1"/>
</dbReference>
<feature type="transmembrane region" description="Helical" evidence="5">
    <location>
        <begin position="12"/>
        <end position="34"/>
    </location>
</feature>
<dbReference type="GO" id="GO:0004888">
    <property type="term" value="F:transmembrane signaling receptor activity"/>
    <property type="evidence" value="ECO:0007669"/>
    <property type="project" value="InterPro"/>
</dbReference>
<keyword evidence="5" id="KW-0472">Membrane</keyword>
<dbReference type="Pfam" id="PF05227">
    <property type="entry name" value="CHASE3"/>
    <property type="match status" value="1"/>
</dbReference>
<evidence type="ECO:0000259" key="6">
    <source>
        <dbReference type="PROSITE" id="PS50111"/>
    </source>
</evidence>
<dbReference type="GO" id="GO:0006935">
    <property type="term" value="P:chemotaxis"/>
    <property type="evidence" value="ECO:0007669"/>
    <property type="project" value="UniProtKB-KW"/>
</dbReference>
<dbReference type="Pfam" id="PF00015">
    <property type="entry name" value="MCPsignal"/>
    <property type="match status" value="1"/>
</dbReference>
<dbReference type="SUPFAM" id="SSF58104">
    <property type="entry name" value="Methyl-accepting chemotaxis protein (MCP) signaling domain"/>
    <property type="match status" value="1"/>
</dbReference>
<proteinExistence type="inferred from homology"/>
<evidence type="ECO:0000256" key="5">
    <source>
        <dbReference type="SAM" id="Phobius"/>
    </source>
</evidence>
<dbReference type="InterPro" id="IPR007891">
    <property type="entry name" value="CHASE3"/>
</dbReference>
<feature type="domain" description="Methyl-accepting transducer" evidence="6">
    <location>
        <begin position="347"/>
        <end position="576"/>
    </location>
</feature>
<name>A0A290Q5V2_9BACT</name>
<keyword evidence="1" id="KW-0145">Chemotaxis</keyword>
<keyword evidence="3" id="KW-0807">Transducer</keyword>
<dbReference type="RefSeq" id="WP_096055687.1">
    <property type="nucleotide sequence ID" value="NZ_CP023344.1"/>
</dbReference>
<dbReference type="PANTHER" id="PTHR43531">
    <property type="entry name" value="PROTEIN ICFG"/>
    <property type="match status" value="1"/>
</dbReference>
<accession>A0A290Q5V2</accession>
<dbReference type="InterPro" id="IPR004090">
    <property type="entry name" value="Chemotax_Me-accpt_rcpt"/>
</dbReference>
<evidence type="ECO:0000256" key="3">
    <source>
        <dbReference type="PROSITE-ProRule" id="PRU00284"/>
    </source>
</evidence>
<feature type="compositionally biased region" description="Basic and acidic residues" evidence="4">
    <location>
        <begin position="664"/>
        <end position="679"/>
    </location>
</feature>
<protein>
    <recommendedName>
        <fullName evidence="10">Chemotaxis protein</fullName>
    </recommendedName>
</protein>
<feature type="domain" description="HBM" evidence="7">
    <location>
        <begin position="46"/>
        <end position="297"/>
    </location>
</feature>
<dbReference type="PROSITE" id="PS50111">
    <property type="entry name" value="CHEMOTAXIS_TRANSDUC_2"/>
    <property type="match status" value="1"/>
</dbReference>
<keyword evidence="9" id="KW-1185">Reference proteome</keyword>
<feature type="compositionally biased region" description="Low complexity" evidence="4">
    <location>
        <begin position="602"/>
        <end position="641"/>
    </location>
</feature>
<dbReference type="GO" id="GO:0005886">
    <property type="term" value="C:plasma membrane"/>
    <property type="evidence" value="ECO:0007669"/>
    <property type="project" value="TreeGrafter"/>
</dbReference>
<comment type="similarity">
    <text evidence="2">Belongs to the methyl-accepting chemotaxis (MCP) protein family.</text>
</comment>
<dbReference type="InterPro" id="IPR004089">
    <property type="entry name" value="MCPsignal_dom"/>
</dbReference>
<feature type="transmembrane region" description="Helical" evidence="5">
    <location>
        <begin position="309"/>
        <end position="330"/>
    </location>
</feature>
<keyword evidence="5" id="KW-1133">Transmembrane helix</keyword>
<dbReference type="GO" id="GO:0007165">
    <property type="term" value="P:signal transduction"/>
    <property type="evidence" value="ECO:0007669"/>
    <property type="project" value="UniProtKB-KW"/>
</dbReference>
<evidence type="ECO:0000259" key="7">
    <source>
        <dbReference type="PROSITE" id="PS51753"/>
    </source>
</evidence>
<dbReference type="OrthoDB" id="185613at2"/>
<dbReference type="EMBL" id="CP023344">
    <property type="protein sequence ID" value="ATC64055.1"/>
    <property type="molecule type" value="Genomic_DNA"/>
</dbReference>
<evidence type="ECO:0000256" key="1">
    <source>
        <dbReference type="ARBA" id="ARBA00022500"/>
    </source>
</evidence>
<reference evidence="8 9" key="1">
    <citation type="submission" date="2017-09" db="EMBL/GenBank/DDBJ databases">
        <title>Complete genome sequence of Verrucomicrobial strain HZ-65, isolated from freshwater.</title>
        <authorList>
            <person name="Choi A."/>
        </authorList>
    </citation>
    <scope>NUCLEOTIDE SEQUENCE [LARGE SCALE GENOMIC DNA]</scope>
    <source>
        <strain evidence="8 9">HZ-65</strain>
    </source>
</reference>
<dbReference type="SMART" id="SM00283">
    <property type="entry name" value="MA"/>
    <property type="match status" value="1"/>
</dbReference>
<dbReference type="InterPro" id="IPR032255">
    <property type="entry name" value="HBM"/>
</dbReference>
<dbReference type="PANTHER" id="PTHR43531:SF11">
    <property type="entry name" value="METHYL-ACCEPTING CHEMOTAXIS PROTEIN 3"/>
    <property type="match status" value="1"/>
</dbReference>
<feature type="region of interest" description="Disordered" evidence="4">
    <location>
        <begin position="598"/>
        <end position="679"/>
    </location>
</feature>
<evidence type="ECO:0000256" key="2">
    <source>
        <dbReference type="ARBA" id="ARBA00029447"/>
    </source>
</evidence>
<organism evidence="8 9">
    <name type="scientific">Nibricoccus aquaticus</name>
    <dbReference type="NCBI Taxonomy" id="2576891"/>
    <lineage>
        <taxon>Bacteria</taxon>
        <taxon>Pseudomonadati</taxon>
        <taxon>Verrucomicrobiota</taxon>
        <taxon>Opitutia</taxon>
        <taxon>Opitutales</taxon>
        <taxon>Opitutaceae</taxon>
        <taxon>Nibricoccus</taxon>
    </lineage>
</organism>
<sequence>MKLPSLTIGRKITSGFALVFALFLIVAAIAYFALGRAGKGLADFSDSTAETNVAANLESSMLNLRMGVNEFLATGSEDSIANYEKNRKALDAAVDQAATAMKDNADRAQDIADAKKLLVEYNAAFQKTVTLLHERQAEVANTLDPRSTAIGDALKGILLAARQSGDQNASFKTSSALQNFFEALAAVNSFLLTREDTHAEKTRASIAAMVKQVVGMEKELKEAEALDASLADPTKAKLITEIQQNAAVYIEGFEKVVASTQARAAVVKDDLERLAPLFTKEITNVRTSLRKQQDDLDQISRDDQKKNEFLVLSLSIAGIVLGIVFAFVIVRSVTRPISLLTTRLTGGAEHTASASSQVTSASQTMAEGSSRQAAALEESSASLEEMAGMTRKNAENAQAAKSLANQTRVAADAGTEDMKEMKAAMAAIQTSSTEISKIIKTIDEIAFQTNLLALNAAVEAARAGEAGLGFAVVADEVRSLAQRSVQAARETAQKISDSTAKSEQGAKISEKVGKSLDEITAKARQVDELIAEIAVASQEQSQGIDQVSRAVSDMDQVTQANAATAEETSAAANELSSQAAQLKGIINELTHMVSGNKTATEASAAPAQPEAAPVEVAAASAPKPAARPARAAAKAARPAPARARHVETAANGSAPVKNSIPNRNGHEAASSDDRFFKDV</sequence>
<dbReference type="Proteomes" id="UP000217265">
    <property type="component" value="Chromosome"/>
</dbReference>
<gene>
    <name evidence="8" type="ORF">CMV30_08880</name>
</gene>
<keyword evidence="5" id="KW-0812">Transmembrane</keyword>
<evidence type="ECO:0000256" key="4">
    <source>
        <dbReference type="SAM" id="MobiDB-lite"/>
    </source>
</evidence>
<evidence type="ECO:0000313" key="8">
    <source>
        <dbReference type="EMBL" id="ATC64055.1"/>
    </source>
</evidence>
<dbReference type="KEGG" id="vbh:CMV30_08880"/>
<evidence type="ECO:0008006" key="10">
    <source>
        <dbReference type="Google" id="ProtNLM"/>
    </source>
</evidence>